<dbReference type="Gene3D" id="3.40.50.2000">
    <property type="entry name" value="Glycogen Phosphorylase B"/>
    <property type="match status" value="1"/>
</dbReference>
<evidence type="ECO:0008006" key="11">
    <source>
        <dbReference type="Google" id="ProtNLM"/>
    </source>
</evidence>
<feature type="transmembrane region" description="Helical" evidence="8">
    <location>
        <begin position="12"/>
        <end position="30"/>
    </location>
</feature>
<dbReference type="EMBL" id="JALJOU010000002">
    <property type="protein sequence ID" value="KAK9845807.1"/>
    <property type="molecule type" value="Genomic_DNA"/>
</dbReference>
<comment type="subcellular location">
    <subcellularLocation>
        <location evidence="2">Membrane</location>
    </subcellularLocation>
    <subcellularLocation>
        <location evidence="1">Plastid</location>
        <location evidence="1">Chloroplast</location>
    </subcellularLocation>
</comment>
<evidence type="ECO:0000256" key="5">
    <source>
        <dbReference type="ARBA" id="ARBA00022640"/>
    </source>
</evidence>
<protein>
    <recommendedName>
        <fullName evidence="11">Digalactosyldiacylglycerol synthase</fullName>
    </recommendedName>
</protein>
<reference evidence="9 10" key="1">
    <citation type="journal article" date="2024" name="Nat. Commun.">
        <title>Phylogenomics reveals the evolutionary origins of lichenization in chlorophyte algae.</title>
        <authorList>
            <person name="Puginier C."/>
            <person name="Libourel C."/>
            <person name="Otte J."/>
            <person name="Skaloud P."/>
            <person name="Haon M."/>
            <person name="Grisel S."/>
            <person name="Petersen M."/>
            <person name="Berrin J.G."/>
            <person name="Delaux P.M."/>
            <person name="Dal Grande F."/>
            <person name="Keller J."/>
        </authorList>
    </citation>
    <scope>NUCLEOTIDE SEQUENCE [LARGE SCALE GENOMIC DNA]</scope>
    <source>
        <strain evidence="9 10">SAG 245.80</strain>
    </source>
</reference>
<organism evidence="9 10">
    <name type="scientific">Elliptochloris bilobata</name>
    <dbReference type="NCBI Taxonomy" id="381761"/>
    <lineage>
        <taxon>Eukaryota</taxon>
        <taxon>Viridiplantae</taxon>
        <taxon>Chlorophyta</taxon>
        <taxon>core chlorophytes</taxon>
        <taxon>Trebouxiophyceae</taxon>
        <taxon>Trebouxiophyceae incertae sedis</taxon>
        <taxon>Elliptochloris clade</taxon>
        <taxon>Elliptochloris</taxon>
    </lineage>
</organism>
<keyword evidence="8" id="KW-0812">Transmembrane</keyword>
<keyword evidence="4" id="KW-0150">Chloroplast</keyword>
<dbReference type="PANTHER" id="PTHR46132">
    <property type="entry name" value="DIGALACTOSYLDIACYLGLYCEROL SYNTHASE 2, CHLOROPLASTIC"/>
    <property type="match status" value="1"/>
</dbReference>
<comment type="similarity">
    <text evidence="3">Belongs to the glycosyltransferase group 1 family. Glycosyltransferase 4 subfamily.</text>
</comment>
<evidence type="ECO:0000256" key="8">
    <source>
        <dbReference type="SAM" id="Phobius"/>
    </source>
</evidence>
<dbReference type="GO" id="GO:0019375">
    <property type="term" value="P:galactolipid biosynthetic process"/>
    <property type="evidence" value="ECO:0007669"/>
    <property type="project" value="TreeGrafter"/>
</dbReference>
<dbReference type="GO" id="GO:0009707">
    <property type="term" value="C:chloroplast outer membrane"/>
    <property type="evidence" value="ECO:0007669"/>
    <property type="project" value="TreeGrafter"/>
</dbReference>
<dbReference type="GO" id="GO:0046481">
    <property type="term" value="F:digalactosyldiacylglycerol synthase activity"/>
    <property type="evidence" value="ECO:0007669"/>
    <property type="project" value="InterPro"/>
</dbReference>
<evidence type="ECO:0000256" key="1">
    <source>
        <dbReference type="ARBA" id="ARBA00004229"/>
    </source>
</evidence>
<evidence type="ECO:0000313" key="9">
    <source>
        <dbReference type="EMBL" id="KAK9845807.1"/>
    </source>
</evidence>
<evidence type="ECO:0000256" key="4">
    <source>
        <dbReference type="ARBA" id="ARBA00022528"/>
    </source>
</evidence>
<dbReference type="InterPro" id="IPR044525">
    <property type="entry name" value="DGDG1/2"/>
</dbReference>
<dbReference type="AlphaFoldDB" id="A0AAW1SIB1"/>
<name>A0AAW1SIB1_9CHLO</name>
<dbReference type="PANTHER" id="PTHR46132:SF1">
    <property type="entry name" value="DIGALACTOSYLDIACYLGLYCEROL SYNTHASE 2, CHLOROPLASTIC"/>
    <property type="match status" value="1"/>
</dbReference>
<sequence length="559" mass="61374">MLDQAAHQAASLLYTALISVGALAAFIGGARTHAYKRRRRAQKRLQQKWGKPRPASSLRVPGRRLAVVSTAAIPWMTGTAVNPTLRAAYMAHCTDLKVILVVPWLARSDQALIFPNQRTFERPAEQEACMREWIKKRTGLSPDFEIVWYPGRYDRTMLGIFPVGDLTEIVEADARADAVILEEPEHLTWFHHGPRWTDRFGHVVGIIHTSYRELSKRNAGLVMAGVSSLLNSWLCAIHCHKVIKLSDAVQSLPREVTCCVHGAAPGFVTAGAGKTHAPEGGGRRFSKGAYCLAKVVWGKGWEELLELLEYQGRIARARGEAPAHVDAFGDGEALASVQGKARAAGLALAFHAKRDHLDPSLADYQVFINASTSDVVATTSVEALAMGKWLICARHACNDWAASFSNALVYRTPNEFVAHLTRALAHEPPPLPEEELRRLGWEAATERCLDAASIGEHEWPTRLSGAQEALLWGTYNTFTGLEPVRLAVCAGANTLHAPETLTAYDPNPNPGGSWLDALRPRLQLSLGSSALRFFWASTGDCTDDWRAERRPIQAAAKRS</sequence>
<evidence type="ECO:0000256" key="3">
    <source>
        <dbReference type="ARBA" id="ARBA00009481"/>
    </source>
</evidence>
<keyword evidence="10" id="KW-1185">Reference proteome</keyword>
<keyword evidence="7 8" id="KW-0472">Membrane</keyword>
<evidence type="ECO:0000256" key="6">
    <source>
        <dbReference type="ARBA" id="ARBA00022679"/>
    </source>
</evidence>
<proteinExistence type="inferred from homology"/>
<evidence type="ECO:0000256" key="7">
    <source>
        <dbReference type="ARBA" id="ARBA00023136"/>
    </source>
</evidence>
<keyword evidence="5" id="KW-0934">Plastid</keyword>
<accession>A0AAW1SIB1</accession>
<keyword evidence="6" id="KW-0808">Transferase</keyword>
<dbReference type="Proteomes" id="UP001445335">
    <property type="component" value="Unassembled WGS sequence"/>
</dbReference>
<gene>
    <name evidence="9" type="ORF">WJX81_002889</name>
</gene>
<comment type="caution">
    <text evidence="9">The sequence shown here is derived from an EMBL/GenBank/DDBJ whole genome shotgun (WGS) entry which is preliminary data.</text>
</comment>
<keyword evidence="8" id="KW-1133">Transmembrane helix</keyword>
<dbReference type="SUPFAM" id="SSF53756">
    <property type="entry name" value="UDP-Glycosyltransferase/glycogen phosphorylase"/>
    <property type="match status" value="1"/>
</dbReference>
<evidence type="ECO:0000256" key="2">
    <source>
        <dbReference type="ARBA" id="ARBA00004370"/>
    </source>
</evidence>
<evidence type="ECO:0000313" key="10">
    <source>
        <dbReference type="Proteomes" id="UP001445335"/>
    </source>
</evidence>